<feature type="chain" id="PRO_5020597258" description="Secreted protein" evidence="1">
    <location>
        <begin position="27"/>
        <end position="161"/>
    </location>
</feature>
<dbReference type="RefSeq" id="WP_129249993.1">
    <property type="nucleotide sequence ID" value="NZ_JABZEL010000017.1"/>
</dbReference>
<dbReference type="Proteomes" id="UP000289482">
    <property type="component" value="Unassembled WGS sequence"/>
</dbReference>
<reference evidence="2 3" key="1">
    <citation type="submission" date="2019-01" db="EMBL/GenBank/DDBJ databases">
        <title>Draft genome sequences of the type strain Streptomyces sioyaensis DSM 40032 and its novel strain, TM32, a thermotolerant antibiotics-producing actinobacterium.</title>
        <authorList>
            <person name="Nakaew N."/>
            <person name="Lumyong S."/>
            <person name="Sloan W.T."/>
            <person name="Sungthong R."/>
        </authorList>
    </citation>
    <scope>NUCLEOTIDE SEQUENCE [LARGE SCALE GENOMIC DNA]</scope>
    <source>
        <strain evidence="2 3">DSM 40032</strain>
    </source>
</reference>
<name>A0A4Q1QZ38_9ACTN</name>
<evidence type="ECO:0000313" key="3">
    <source>
        <dbReference type="Proteomes" id="UP000289482"/>
    </source>
</evidence>
<dbReference type="EMBL" id="SDIF01000091">
    <property type="protein sequence ID" value="RXS62756.1"/>
    <property type="molecule type" value="Genomic_DNA"/>
</dbReference>
<proteinExistence type="predicted"/>
<keyword evidence="1" id="KW-0732">Signal</keyword>
<sequence length="161" mass="17314">MKIRIGGASAVLAVLLAAASTMPAHADDHSKPAHSYQAVDAQGAQAPHGFLTKGDYAHFSHTVRNTVNAHGWWKKIDGPATHAKITIWLQVKTSHGWKTLDKGVKTVPPGGGSNKRAVANWKCTNLIAKNHFRTVVDADIVGYPDSPEKLVTKTQTLYCGI</sequence>
<dbReference type="AlphaFoldDB" id="A0A4Q1QZ38"/>
<protein>
    <recommendedName>
        <fullName evidence="4">Secreted protein</fullName>
    </recommendedName>
</protein>
<comment type="caution">
    <text evidence="2">The sequence shown here is derived from an EMBL/GenBank/DDBJ whole genome shotgun (WGS) entry which is preliminary data.</text>
</comment>
<dbReference type="GeneID" id="95781186"/>
<gene>
    <name evidence="2" type="ORF">EST54_25090</name>
</gene>
<feature type="signal peptide" evidence="1">
    <location>
        <begin position="1"/>
        <end position="26"/>
    </location>
</feature>
<accession>A0A4Q1QZ38</accession>
<keyword evidence="3" id="KW-1185">Reference proteome</keyword>
<organism evidence="2 3">
    <name type="scientific">Streptomyces sioyaensis</name>
    <dbReference type="NCBI Taxonomy" id="67364"/>
    <lineage>
        <taxon>Bacteria</taxon>
        <taxon>Bacillati</taxon>
        <taxon>Actinomycetota</taxon>
        <taxon>Actinomycetes</taxon>
        <taxon>Kitasatosporales</taxon>
        <taxon>Streptomycetaceae</taxon>
        <taxon>Streptomyces</taxon>
    </lineage>
</organism>
<evidence type="ECO:0000313" key="2">
    <source>
        <dbReference type="EMBL" id="RXS62756.1"/>
    </source>
</evidence>
<evidence type="ECO:0008006" key="4">
    <source>
        <dbReference type="Google" id="ProtNLM"/>
    </source>
</evidence>
<evidence type="ECO:0000256" key="1">
    <source>
        <dbReference type="SAM" id="SignalP"/>
    </source>
</evidence>